<accession>A0A3G1A8X6</accession>
<dbReference type="KEGG" id="tcb:TCARB_1715"/>
<dbReference type="EMBL" id="CP007493">
    <property type="protein sequence ID" value="AJB42755.1"/>
    <property type="molecule type" value="Genomic_DNA"/>
</dbReference>
<protein>
    <submittedName>
        <fullName evidence="1">Uncharacterized protein</fullName>
    </submittedName>
</protein>
<gene>
    <name evidence="1" type="ORF">TCARB_1715</name>
</gene>
<dbReference type="Proteomes" id="UP000266720">
    <property type="component" value="Chromosome"/>
</dbReference>
<sequence length="54" mass="6191">MDREEGLGKNVFYKKASSRKALKLPVENISTEIFRGTLSSHPVSRWKNLCFSFS</sequence>
<name>A0A3G1A8X6_9CREN</name>
<proteinExistence type="predicted"/>
<reference evidence="2" key="1">
    <citation type="book" date="2010" name="EXTREMOPHILES" publisher="0:0-0">
        <title>Complete genome sequences of ten hyperthermophilic archaea reveal their metabolic capabilities and possible ecological roles.</title>
        <editorList>
            <person name="?"/>
        </editorList>
        <authorList>
            <person name="Ravin N.V."/>
            <person name="Mardanov A.V."/>
            <person name="Bonch-Osmolovskaya E.A."/>
            <person name="Skryabin K.G."/>
        </authorList>
    </citation>
    <scope>NUCLEOTIDE SEQUENCE [LARGE SCALE GENOMIC DNA]</scope>
    <source>
        <strain evidence="2">1505</strain>
    </source>
</reference>
<evidence type="ECO:0000313" key="2">
    <source>
        <dbReference type="Proteomes" id="UP000266720"/>
    </source>
</evidence>
<dbReference type="AlphaFoldDB" id="A0A3G1A8X6"/>
<organism evidence="1 2">
    <name type="scientific">Thermofilum adornatum 1505</name>
    <dbReference type="NCBI Taxonomy" id="697581"/>
    <lineage>
        <taxon>Archaea</taxon>
        <taxon>Thermoproteota</taxon>
        <taxon>Thermoprotei</taxon>
        <taxon>Thermofilales</taxon>
        <taxon>Thermofilaceae</taxon>
        <taxon>Thermofilum</taxon>
    </lineage>
</organism>
<evidence type="ECO:0000313" key="1">
    <source>
        <dbReference type="EMBL" id="AJB42755.1"/>
    </source>
</evidence>